<name>A0A5C3N1L8_9AGAM</name>
<protein>
    <submittedName>
        <fullName evidence="1">Uncharacterized protein</fullName>
    </submittedName>
</protein>
<dbReference type="Proteomes" id="UP000305948">
    <property type="component" value="Unassembled WGS sequence"/>
</dbReference>
<dbReference type="EMBL" id="ML213514">
    <property type="protein sequence ID" value="TFK49948.1"/>
    <property type="molecule type" value="Genomic_DNA"/>
</dbReference>
<dbReference type="AlphaFoldDB" id="A0A5C3N1L8"/>
<sequence length="206" mass="22949">MTYEPRKAQVAPIDAGRSTAQRIQEYPGKDSFLYLSSLEPRLHSEFDPIKTASWVSATVVHSAEGKGPYDPAFLTAYRSAGNIGERSVPYGVKAYYLLFGRHGSVAFYGDRPGTCDEARMYHMGHTRSSAREKAQFGSLETFYAPAVSVQTASWAGWILVERAILMDNINLRPLVLVLGDVDNCQQTQGSYDVMYESMTVLRHHEA</sequence>
<keyword evidence="2" id="KW-1185">Reference proteome</keyword>
<evidence type="ECO:0000313" key="2">
    <source>
        <dbReference type="Proteomes" id="UP000305948"/>
    </source>
</evidence>
<organism evidence="1 2">
    <name type="scientific">Heliocybe sulcata</name>
    <dbReference type="NCBI Taxonomy" id="5364"/>
    <lineage>
        <taxon>Eukaryota</taxon>
        <taxon>Fungi</taxon>
        <taxon>Dikarya</taxon>
        <taxon>Basidiomycota</taxon>
        <taxon>Agaricomycotina</taxon>
        <taxon>Agaricomycetes</taxon>
        <taxon>Gloeophyllales</taxon>
        <taxon>Gloeophyllaceae</taxon>
        <taxon>Heliocybe</taxon>
    </lineage>
</organism>
<proteinExistence type="predicted"/>
<evidence type="ECO:0000313" key="1">
    <source>
        <dbReference type="EMBL" id="TFK49948.1"/>
    </source>
</evidence>
<reference evidence="1 2" key="1">
    <citation type="journal article" date="2019" name="Nat. Ecol. Evol.">
        <title>Megaphylogeny resolves global patterns of mushroom evolution.</title>
        <authorList>
            <person name="Varga T."/>
            <person name="Krizsan K."/>
            <person name="Foldi C."/>
            <person name="Dima B."/>
            <person name="Sanchez-Garcia M."/>
            <person name="Sanchez-Ramirez S."/>
            <person name="Szollosi G.J."/>
            <person name="Szarkandi J.G."/>
            <person name="Papp V."/>
            <person name="Albert L."/>
            <person name="Andreopoulos W."/>
            <person name="Angelini C."/>
            <person name="Antonin V."/>
            <person name="Barry K.W."/>
            <person name="Bougher N.L."/>
            <person name="Buchanan P."/>
            <person name="Buyck B."/>
            <person name="Bense V."/>
            <person name="Catcheside P."/>
            <person name="Chovatia M."/>
            <person name="Cooper J."/>
            <person name="Damon W."/>
            <person name="Desjardin D."/>
            <person name="Finy P."/>
            <person name="Geml J."/>
            <person name="Haridas S."/>
            <person name="Hughes K."/>
            <person name="Justo A."/>
            <person name="Karasinski D."/>
            <person name="Kautmanova I."/>
            <person name="Kiss B."/>
            <person name="Kocsube S."/>
            <person name="Kotiranta H."/>
            <person name="LaButti K.M."/>
            <person name="Lechner B.E."/>
            <person name="Liimatainen K."/>
            <person name="Lipzen A."/>
            <person name="Lukacs Z."/>
            <person name="Mihaltcheva S."/>
            <person name="Morgado L.N."/>
            <person name="Niskanen T."/>
            <person name="Noordeloos M.E."/>
            <person name="Ohm R.A."/>
            <person name="Ortiz-Santana B."/>
            <person name="Ovrebo C."/>
            <person name="Racz N."/>
            <person name="Riley R."/>
            <person name="Savchenko A."/>
            <person name="Shiryaev A."/>
            <person name="Soop K."/>
            <person name="Spirin V."/>
            <person name="Szebenyi C."/>
            <person name="Tomsovsky M."/>
            <person name="Tulloss R.E."/>
            <person name="Uehling J."/>
            <person name="Grigoriev I.V."/>
            <person name="Vagvolgyi C."/>
            <person name="Papp T."/>
            <person name="Martin F.M."/>
            <person name="Miettinen O."/>
            <person name="Hibbett D.S."/>
            <person name="Nagy L.G."/>
        </authorList>
    </citation>
    <scope>NUCLEOTIDE SEQUENCE [LARGE SCALE GENOMIC DNA]</scope>
    <source>
        <strain evidence="1 2">OMC1185</strain>
    </source>
</reference>
<gene>
    <name evidence="1" type="ORF">OE88DRAFT_1645731</name>
</gene>
<accession>A0A5C3N1L8</accession>